<dbReference type="SUPFAM" id="SSF81665">
    <property type="entry name" value="Calcium ATPase, transmembrane domain M"/>
    <property type="match status" value="1"/>
</dbReference>
<dbReference type="InterPro" id="IPR036412">
    <property type="entry name" value="HAD-like_sf"/>
</dbReference>
<evidence type="ECO:0000256" key="6">
    <source>
        <dbReference type="ARBA" id="ARBA00022840"/>
    </source>
</evidence>
<feature type="transmembrane region" description="Helical" evidence="11">
    <location>
        <begin position="834"/>
        <end position="853"/>
    </location>
</feature>
<dbReference type="Gramene" id="PSS01416">
    <property type="protein sequence ID" value="PSS01416"/>
    <property type="gene ID" value="CEY00_Acc22773"/>
</dbReference>
<feature type="domain" description="P-type ATPase A" evidence="12">
    <location>
        <begin position="409"/>
        <end position="507"/>
    </location>
</feature>
<proteinExistence type="predicted"/>
<evidence type="ECO:0000259" key="12">
    <source>
        <dbReference type="Pfam" id="PF00122"/>
    </source>
</evidence>
<evidence type="ECO:0000313" key="16">
    <source>
        <dbReference type="Proteomes" id="UP000241394"/>
    </source>
</evidence>
<evidence type="ECO:0000256" key="8">
    <source>
        <dbReference type="ARBA" id="ARBA00022989"/>
    </source>
</evidence>
<dbReference type="GO" id="GO:0005524">
    <property type="term" value="F:ATP binding"/>
    <property type="evidence" value="ECO:0007669"/>
    <property type="project" value="UniProtKB-KW"/>
</dbReference>
<dbReference type="InterPro" id="IPR023214">
    <property type="entry name" value="HAD_sf"/>
</dbReference>
<protein>
    <submittedName>
        <fullName evidence="15">Calcium-transporting ATPase</fullName>
    </submittedName>
</protein>
<feature type="transmembrane region" description="Helical" evidence="11">
    <location>
        <begin position="569"/>
        <end position="594"/>
    </location>
</feature>
<feature type="compositionally biased region" description="Polar residues" evidence="10">
    <location>
        <begin position="212"/>
        <end position="227"/>
    </location>
</feature>
<dbReference type="GO" id="GO:0016887">
    <property type="term" value="F:ATP hydrolysis activity"/>
    <property type="evidence" value="ECO:0007669"/>
    <property type="project" value="InterPro"/>
</dbReference>
<keyword evidence="8 11" id="KW-1133">Transmembrane helix</keyword>
<feature type="domain" description="Cation-transporting P-type ATPase N-terminal" evidence="14">
    <location>
        <begin position="288"/>
        <end position="358"/>
    </location>
</feature>
<evidence type="ECO:0000313" key="15">
    <source>
        <dbReference type="EMBL" id="PSS01416.1"/>
    </source>
</evidence>
<dbReference type="InterPro" id="IPR059000">
    <property type="entry name" value="ATPase_P-type_domA"/>
</dbReference>
<dbReference type="Pfam" id="PF00122">
    <property type="entry name" value="E1-E2_ATPase"/>
    <property type="match status" value="1"/>
</dbReference>
<accession>A0A2R6Q3G9</accession>
<keyword evidence="5" id="KW-0106">Calcium</keyword>
<dbReference type="Proteomes" id="UP000241394">
    <property type="component" value="Chromosome LG20"/>
</dbReference>
<dbReference type="NCBIfam" id="TIGR01494">
    <property type="entry name" value="ATPase_P-type"/>
    <property type="match status" value="2"/>
</dbReference>
<dbReference type="GO" id="GO:0005388">
    <property type="term" value="F:P-type calcium transporter activity"/>
    <property type="evidence" value="ECO:0007669"/>
    <property type="project" value="TreeGrafter"/>
</dbReference>
<evidence type="ECO:0000256" key="9">
    <source>
        <dbReference type="ARBA" id="ARBA00023136"/>
    </source>
</evidence>
<dbReference type="PANTHER" id="PTHR24093:SF518">
    <property type="entry name" value="CALCIUM-TRANSPORTING ATPASE"/>
    <property type="match status" value="1"/>
</dbReference>
<dbReference type="EMBL" id="NKQK01000020">
    <property type="protein sequence ID" value="PSS01416.1"/>
    <property type="molecule type" value="Genomic_DNA"/>
</dbReference>
<keyword evidence="9 11" id="KW-0472">Membrane</keyword>
<comment type="caution">
    <text evidence="15">The sequence shown here is derived from an EMBL/GenBank/DDBJ whole genome shotgun (WGS) entry which is preliminary data.</text>
</comment>
<feature type="transmembrane region" description="Helical" evidence="11">
    <location>
        <begin position="527"/>
        <end position="549"/>
    </location>
</feature>
<dbReference type="InParanoid" id="A0A2R6Q3G9"/>
<gene>
    <name evidence="15" type="ORF">CEY00_Acc22773</name>
</gene>
<dbReference type="SUPFAM" id="SSF56784">
    <property type="entry name" value="HAD-like"/>
    <property type="match status" value="1"/>
</dbReference>
<dbReference type="GO" id="GO:0046872">
    <property type="term" value="F:metal ion binding"/>
    <property type="evidence" value="ECO:0007669"/>
    <property type="project" value="UniProtKB-KW"/>
</dbReference>
<dbReference type="SUPFAM" id="SSF81653">
    <property type="entry name" value="Calcium ATPase, transduction domain A"/>
    <property type="match status" value="1"/>
</dbReference>
<dbReference type="Pfam" id="PF00690">
    <property type="entry name" value="Cation_ATPase_N"/>
    <property type="match status" value="1"/>
</dbReference>
<dbReference type="InterPro" id="IPR004014">
    <property type="entry name" value="ATPase_P-typ_cation-transptr_N"/>
</dbReference>
<reference evidence="15 16" key="1">
    <citation type="submission" date="2017-07" db="EMBL/GenBank/DDBJ databases">
        <title>An improved, manually edited Actinidia chinensis var. chinensis (kiwifruit) genome highlights the challenges associated with draft genomes and gene prediction in plants.</title>
        <authorList>
            <person name="Pilkington S."/>
            <person name="Crowhurst R."/>
            <person name="Hilario E."/>
            <person name="Nardozza S."/>
            <person name="Fraser L."/>
            <person name="Peng Y."/>
            <person name="Gunaseelan K."/>
            <person name="Simpson R."/>
            <person name="Tahir J."/>
            <person name="Deroles S."/>
            <person name="Templeton K."/>
            <person name="Luo Z."/>
            <person name="Davy M."/>
            <person name="Cheng C."/>
            <person name="Mcneilage M."/>
            <person name="Scaglione D."/>
            <person name="Liu Y."/>
            <person name="Zhang Q."/>
            <person name="Datson P."/>
            <person name="De Silva N."/>
            <person name="Gardiner S."/>
            <person name="Bassett H."/>
            <person name="Chagne D."/>
            <person name="Mccallum J."/>
            <person name="Dzierzon H."/>
            <person name="Deng C."/>
            <person name="Wang Y.-Y."/>
            <person name="Barron N."/>
            <person name="Manako K."/>
            <person name="Bowen J."/>
            <person name="Foster T."/>
            <person name="Erridge Z."/>
            <person name="Tiffin H."/>
            <person name="Waite C."/>
            <person name="Davies K."/>
            <person name="Grierson E."/>
            <person name="Laing W."/>
            <person name="Kirk R."/>
            <person name="Chen X."/>
            <person name="Wood M."/>
            <person name="Montefiori M."/>
            <person name="Brummell D."/>
            <person name="Schwinn K."/>
            <person name="Catanach A."/>
            <person name="Fullerton C."/>
            <person name="Li D."/>
            <person name="Meiyalaghan S."/>
            <person name="Nieuwenhuizen N."/>
            <person name="Read N."/>
            <person name="Prakash R."/>
            <person name="Hunter D."/>
            <person name="Zhang H."/>
            <person name="Mckenzie M."/>
            <person name="Knabel M."/>
            <person name="Harris A."/>
            <person name="Allan A."/>
            <person name="Chen A."/>
            <person name="Janssen B."/>
            <person name="Plunkett B."/>
            <person name="Dwamena C."/>
            <person name="Voogd C."/>
            <person name="Leif D."/>
            <person name="Lafferty D."/>
            <person name="Souleyre E."/>
            <person name="Varkonyi-Gasic E."/>
            <person name="Gambi F."/>
            <person name="Hanley J."/>
            <person name="Yao J.-L."/>
            <person name="Cheung J."/>
            <person name="David K."/>
            <person name="Warren B."/>
            <person name="Marsh K."/>
            <person name="Snowden K."/>
            <person name="Lin-Wang K."/>
            <person name="Brian L."/>
            <person name="Martinez-Sanchez M."/>
            <person name="Wang M."/>
            <person name="Ileperuma N."/>
            <person name="Macnee N."/>
            <person name="Campin R."/>
            <person name="Mcatee P."/>
            <person name="Drummond R."/>
            <person name="Espley R."/>
            <person name="Ireland H."/>
            <person name="Wu R."/>
            <person name="Atkinson R."/>
            <person name="Karunairetnam S."/>
            <person name="Bulley S."/>
            <person name="Chunkath S."/>
            <person name="Hanley Z."/>
            <person name="Storey R."/>
            <person name="Thrimawithana A."/>
            <person name="Thomson S."/>
            <person name="David C."/>
            <person name="Testolin R."/>
        </authorList>
    </citation>
    <scope>NUCLEOTIDE SEQUENCE [LARGE SCALE GENOMIC DNA]</scope>
    <source>
        <strain evidence="16">cv. Red5</strain>
        <tissue evidence="15">Young leaf</tissue>
    </source>
</reference>
<dbReference type="OrthoDB" id="10368879at2759"/>
<evidence type="ECO:0000256" key="5">
    <source>
        <dbReference type="ARBA" id="ARBA00022837"/>
    </source>
</evidence>
<keyword evidence="16" id="KW-1185">Reference proteome</keyword>
<evidence type="ECO:0000256" key="3">
    <source>
        <dbReference type="ARBA" id="ARBA00022723"/>
    </source>
</evidence>
<keyword evidence="3" id="KW-0479">Metal-binding</keyword>
<feature type="transmembrane region" description="Helical" evidence="11">
    <location>
        <begin position="915"/>
        <end position="935"/>
    </location>
</feature>
<evidence type="ECO:0000259" key="13">
    <source>
        <dbReference type="Pfam" id="PF00689"/>
    </source>
</evidence>
<dbReference type="STRING" id="1590841.A0A2R6Q3G9"/>
<evidence type="ECO:0000256" key="7">
    <source>
        <dbReference type="ARBA" id="ARBA00022842"/>
    </source>
</evidence>
<sequence length="1024" mass="112492">MSTNHQSRLHGLENFVNQTTTSLAQTSKVRWQTAIVAIYCSRVFYSLLREAISTTTAPVQSNPQPTIDQSNLTNQEDLNQFDGVEGLTTVPKANLQSEINGYEEDVANPCDDLKRFDRVEGLKTALEANLQSEINGHEEDVANPCEDVNQVDCVQDLKTTVKTDLQSEINGYEEDIANPNEDLTWLDGVEGLKTTVETNLRSEINGSEEDTANPSEGSTTKTCRPTTVPRSYSTKALFSLGKELCKKFSRARSYTVVDVEPDRFSSIDRSRLCKLVNEKNADLLLQVGGVEGVIAKLESNAENGIHGRGEDIASRHKSFGSNSYQKPPAKTFHVVRKVVIEAFKDPMILLLLVCASLSVGFGTAKHGLSGLTDGGSIFAAIFLVILVFASSNFWPRKEFNKLSQASDNIQVDVRRNGQPHQIPIFDVVVGDVILLKVGDQVPADGLFLDGQGIKVDESNITEETDTIEVNHSHKFLLSGSKVVDGSARMLVTSVGVNTKWGQIMKEIACDSYEPTPLQTKLKEMTSFIAVVGILVALMVLVILLIRYFMGNKFASAKTDILHVLNDVAGILATPVVIAVAAIPEGLLLSVKVALAYSTKSMLTNQAIVKKLSACETMAFVTTICTDKKYCFILSGLVGLKDSVRAAVIECQGAGVNIIMTTEDDMSTARAVATECSIIEQDHDIATVAVEGMEFENYTDNEKMEKINRIRVMARASPSHKHIMVQCLKQNGHVVAVTGDSTGDAMALREANVGLSTGIHITDSDFIILDNNFVSLVKVLRWGRGIYINIQTFTQFQLTVSITSLVIDSVTAISASELPIINIVAAISAGTVPYATLQLLWVKLIVGTLAALALMIEQPTKDVMQKPPVNPREPFITNIMWRNMLAQGLYQIAILLTLQFKGESIFNVSTKVKDTMIFNAFVFFHISTIFNARTLEMNIVEAIHRKKLFCGIIGTIIVLQVVMVEFLNRFADTERLCWGKWGACLGIAAVSWLIGRLVKFIPVPERPFCSYFFQLVDWIRCSVSG</sequence>
<reference evidence="16" key="2">
    <citation type="journal article" date="2018" name="BMC Genomics">
        <title>A manually annotated Actinidia chinensis var. chinensis (kiwifruit) genome highlights the challenges associated with draft genomes and gene prediction in plants.</title>
        <authorList>
            <person name="Pilkington S.M."/>
            <person name="Crowhurst R."/>
            <person name="Hilario E."/>
            <person name="Nardozza S."/>
            <person name="Fraser L."/>
            <person name="Peng Y."/>
            <person name="Gunaseelan K."/>
            <person name="Simpson R."/>
            <person name="Tahir J."/>
            <person name="Deroles S.C."/>
            <person name="Templeton K."/>
            <person name="Luo Z."/>
            <person name="Davy M."/>
            <person name="Cheng C."/>
            <person name="McNeilage M."/>
            <person name="Scaglione D."/>
            <person name="Liu Y."/>
            <person name="Zhang Q."/>
            <person name="Datson P."/>
            <person name="De Silva N."/>
            <person name="Gardiner S.E."/>
            <person name="Bassett H."/>
            <person name="Chagne D."/>
            <person name="McCallum J."/>
            <person name="Dzierzon H."/>
            <person name="Deng C."/>
            <person name="Wang Y.Y."/>
            <person name="Barron L."/>
            <person name="Manako K."/>
            <person name="Bowen J."/>
            <person name="Foster T.M."/>
            <person name="Erridge Z.A."/>
            <person name="Tiffin H."/>
            <person name="Waite C.N."/>
            <person name="Davies K.M."/>
            <person name="Grierson E.P."/>
            <person name="Laing W.A."/>
            <person name="Kirk R."/>
            <person name="Chen X."/>
            <person name="Wood M."/>
            <person name="Montefiori M."/>
            <person name="Brummell D.A."/>
            <person name="Schwinn K.E."/>
            <person name="Catanach A."/>
            <person name="Fullerton C."/>
            <person name="Li D."/>
            <person name="Meiyalaghan S."/>
            <person name="Nieuwenhuizen N."/>
            <person name="Read N."/>
            <person name="Prakash R."/>
            <person name="Hunter D."/>
            <person name="Zhang H."/>
            <person name="McKenzie M."/>
            <person name="Knabel M."/>
            <person name="Harris A."/>
            <person name="Allan A.C."/>
            <person name="Gleave A."/>
            <person name="Chen A."/>
            <person name="Janssen B.J."/>
            <person name="Plunkett B."/>
            <person name="Ampomah-Dwamena C."/>
            <person name="Voogd C."/>
            <person name="Leif D."/>
            <person name="Lafferty D."/>
            <person name="Souleyre E.J.F."/>
            <person name="Varkonyi-Gasic E."/>
            <person name="Gambi F."/>
            <person name="Hanley J."/>
            <person name="Yao J.L."/>
            <person name="Cheung J."/>
            <person name="David K.M."/>
            <person name="Warren B."/>
            <person name="Marsh K."/>
            <person name="Snowden K.C."/>
            <person name="Lin-Wang K."/>
            <person name="Brian L."/>
            <person name="Martinez-Sanchez M."/>
            <person name="Wang M."/>
            <person name="Ileperuma N."/>
            <person name="Macnee N."/>
            <person name="Campin R."/>
            <person name="McAtee P."/>
            <person name="Drummond R.S.M."/>
            <person name="Espley R.V."/>
            <person name="Ireland H.S."/>
            <person name="Wu R."/>
            <person name="Atkinson R.G."/>
            <person name="Karunairetnam S."/>
            <person name="Bulley S."/>
            <person name="Chunkath S."/>
            <person name="Hanley Z."/>
            <person name="Storey R."/>
            <person name="Thrimawithana A.H."/>
            <person name="Thomson S."/>
            <person name="David C."/>
            <person name="Testolin R."/>
            <person name="Huang H."/>
            <person name="Hellens R.P."/>
            <person name="Schaffer R.J."/>
        </authorList>
    </citation>
    <scope>NUCLEOTIDE SEQUENCE [LARGE SCALE GENOMIC DNA]</scope>
    <source>
        <strain evidence="16">cv. Red5</strain>
    </source>
</reference>
<feature type="region of interest" description="Disordered" evidence="10">
    <location>
        <begin position="201"/>
        <end position="227"/>
    </location>
</feature>
<dbReference type="Pfam" id="PF00689">
    <property type="entry name" value="Cation_ATPase_C"/>
    <property type="match status" value="1"/>
</dbReference>
<dbReference type="AlphaFoldDB" id="A0A2R6Q3G9"/>
<evidence type="ECO:0000256" key="1">
    <source>
        <dbReference type="ARBA" id="ARBA00004141"/>
    </source>
</evidence>
<dbReference type="InterPro" id="IPR023298">
    <property type="entry name" value="ATPase_P-typ_TM_dom_sf"/>
</dbReference>
<evidence type="ECO:0000256" key="10">
    <source>
        <dbReference type="SAM" id="MobiDB-lite"/>
    </source>
</evidence>
<evidence type="ECO:0000256" key="2">
    <source>
        <dbReference type="ARBA" id="ARBA00022692"/>
    </source>
</evidence>
<organism evidence="15 16">
    <name type="scientific">Actinidia chinensis var. chinensis</name>
    <name type="common">Chinese soft-hair kiwi</name>
    <dbReference type="NCBI Taxonomy" id="1590841"/>
    <lineage>
        <taxon>Eukaryota</taxon>
        <taxon>Viridiplantae</taxon>
        <taxon>Streptophyta</taxon>
        <taxon>Embryophyta</taxon>
        <taxon>Tracheophyta</taxon>
        <taxon>Spermatophyta</taxon>
        <taxon>Magnoliopsida</taxon>
        <taxon>eudicotyledons</taxon>
        <taxon>Gunneridae</taxon>
        <taxon>Pentapetalae</taxon>
        <taxon>asterids</taxon>
        <taxon>Ericales</taxon>
        <taxon>Actinidiaceae</taxon>
        <taxon>Actinidia</taxon>
    </lineage>
</organism>
<dbReference type="OMA" id="PFAITIC"/>
<evidence type="ECO:0000259" key="14">
    <source>
        <dbReference type="Pfam" id="PF00690"/>
    </source>
</evidence>
<comment type="subcellular location">
    <subcellularLocation>
        <location evidence="1">Membrane</location>
        <topology evidence="1">Multi-pass membrane protein</topology>
    </subcellularLocation>
</comment>
<evidence type="ECO:0000256" key="11">
    <source>
        <dbReference type="SAM" id="Phobius"/>
    </source>
</evidence>
<keyword evidence="4" id="KW-0547">Nucleotide-binding</keyword>
<dbReference type="InterPro" id="IPR008250">
    <property type="entry name" value="ATPase_P-typ_transduc_dom_A_sf"/>
</dbReference>
<name>A0A2R6Q3G9_ACTCC</name>
<evidence type="ECO:0000256" key="4">
    <source>
        <dbReference type="ARBA" id="ARBA00022741"/>
    </source>
</evidence>
<dbReference type="InterPro" id="IPR006068">
    <property type="entry name" value="ATPase_P-typ_cation-transptr_C"/>
</dbReference>
<keyword evidence="2 11" id="KW-0812">Transmembrane</keyword>
<feature type="transmembrane region" description="Helical" evidence="11">
    <location>
        <begin position="346"/>
        <end position="364"/>
    </location>
</feature>
<feature type="transmembrane region" description="Helical" evidence="11">
    <location>
        <begin position="947"/>
        <end position="965"/>
    </location>
</feature>
<dbReference type="GO" id="GO:0005886">
    <property type="term" value="C:plasma membrane"/>
    <property type="evidence" value="ECO:0007669"/>
    <property type="project" value="TreeGrafter"/>
</dbReference>
<dbReference type="PANTHER" id="PTHR24093">
    <property type="entry name" value="CATION TRANSPORTING ATPASE"/>
    <property type="match status" value="1"/>
</dbReference>
<keyword evidence="6" id="KW-0067">ATP-binding</keyword>
<dbReference type="Gene3D" id="3.40.50.1000">
    <property type="entry name" value="HAD superfamily/HAD-like"/>
    <property type="match status" value="1"/>
</dbReference>
<feature type="domain" description="Cation-transporting P-type ATPase C-terminal" evidence="13">
    <location>
        <begin position="831"/>
        <end position="1000"/>
    </location>
</feature>
<feature type="transmembrane region" description="Helical" evidence="11">
    <location>
        <begin position="376"/>
        <end position="394"/>
    </location>
</feature>
<dbReference type="Gene3D" id="1.20.1110.10">
    <property type="entry name" value="Calcium-transporting ATPase, transmembrane domain"/>
    <property type="match status" value="2"/>
</dbReference>
<dbReference type="InterPro" id="IPR001757">
    <property type="entry name" value="P_typ_ATPase"/>
</dbReference>
<keyword evidence="7" id="KW-0460">Magnesium</keyword>